<reference evidence="4 5" key="1">
    <citation type="journal article" date="2014" name="Genome Announc.">
        <title>Complete Genome Sequence of Hyphomicrobium nitrativorans Strain NL23, a Denitrifying Bacterium Isolated from Biofilm of a Methanol-Fed Denitrification System Treating Seawater at the Montreal Biodome.</title>
        <authorList>
            <person name="Martineau C."/>
            <person name="Villeneuve C."/>
            <person name="Mauffrey F."/>
            <person name="Villemur R."/>
        </authorList>
    </citation>
    <scope>NUCLEOTIDE SEQUENCE [LARGE SCALE GENOMIC DNA]</scope>
    <source>
        <strain evidence="4">NL23</strain>
    </source>
</reference>
<name>V5SE51_9HYPH</name>
<dbReference type="Gene3D" id="2.60.40.10">
    <property type="entry name" value="Immunoglobulins"/>
    <property type="match status" value="1"/>
</dbReference>
<dbReference type="SUPFAM" id="SSF81296">
    <property type="entry name" value="E set domains"/>
    <property type="match status" value="1"/>
</dbReference>
<feature type="domain" description="Ig-like SoxY" evidence="3">
    <location>
        <begin position="46"/>
        <end position="156"/>
    </location>
</feature>
<proteinExistence type="predicted"/>
<evidence type="ECO:0000259" key="3">
    <source>
        <dbReference type="Pfam" id="PF13501"/>
    </source>
</evidence>
<feature type="domain" description="Sulphur oxidation protein SoxZ" evidence="2">
    <location>
        <begin position="196"/>
        <end position="277"/>
    </location>
</feature>
<dbReference type="STRING" id="1029756.W911_13300"/>
<dbReference type="Gene3D" id="2.60.40.2470">
    <property type="entry name" value="SoxY domain"/>
    <property type="match status" value="1"/>
</dbReference>
<dbReference type="EMBL" id="CP006912">
    <property type="protein sequence ID" value="AHB49166.1"/>
    <property type="molecule type" value="Genomic_DNA"/>
</dbReference>
<accession>V5SE51</accession>
<dbReference type="InterPro" id="IPR030831">
    <property type="entry name" value="Fuse-rel_SoxYZ"/>
</dbReference>
<evidence type="ECO:0000313" key="4">
    <source>
        <dbReference type="EMBL" id="AHB49166.1"/>
    </source>
</evidence>
<dbReference type="InterPro" id="IPR014880">
    <property type="entry name" value="SoxZ_dom"/>
</dbReference>
<sequence>MIQGPQKKSLLRFPHLAMLAVSAMIAFGAFHSASATDEDIWPALEKDIFGARTVVEDTSAVTLEAPYRADDAALVPLTVRIPAHMADRVKKLTLVIDLNPAPVVGDFTFGPAAGSGERVIETRVRVDMYSNVRAIVETDDGRLLMATKFVKAAGGCSAPALKDTDAALADAGRMQIRHLAGDATATATVTGQRMGQVMIRHPQYSGLQLNQVTGYYIPAKFLRSIDVTRGGERVFRVEGGISLSEDPNIRFTYASGTDDTIEVTAEDTDGRTFTGRAEPRGS</sequence>
<dbReference type="InterPro" id="IPR013783">
    <property type="entry name" value="Ig-like_fold"/>
</dbReference>
<evidence type="ECO:0000259" key="2">
    <source>
        <dbReference type="Pfam" id="PF08770"/>
    </source>
</evidence>
<dbReference type="RefSeq" id="WP_023787987.1">
    <property type="nucleotide sequence ID" value="NC_022997.1"/>
</dbReference>
<feature type="signal peptide" evidence="1">
    <location>
        <begin position="1"/>
        <end position="35"/>
    </location>
</feature>
<dbReference type="Pfam" id="PF13501">
    <property type="entry name" value="SoxY"/>
    <property type="match status" value="1"/>
</dbReference>
<dbReference type="Pfam" id="PF08770">
    <property type="entry name" value="SoxZ"/>
    <property type="match status" value="1"/>
</dbReference>
<dbReference type="AlphaFoldDB" id="V5SE51"/>
<keyword evidence="1" id="KW-0732">Signal</keyword>
<dbReference type="PATRIC" id="fig|1029756.8.peg.2769"/>
<gene>
    <name evidence="4" type="ORF">W911_13300</name>
</gene>
<evidence type="ECO:0000313" key="5">
    <source>
        <dbReference type="Proteomes" id="UP000018542"/>
    </source>
</evidence>
<dbReference type="KEGG" id="hni:W911_13300"/>
<dbReference type="NCBIfam" id="TIGR04557">
    <property type="entry name" value="fuse_rel_SoxYZ"/>
    <property type="match status" value="1"/>
</dbReference>
<feature type="chain" id="PRO_5004740560" evidence="1">
    <location>
        <begin position="36"/>
        <end position="282"/>
    </location>
</feature>
<dbReference type="InterPro" id="IPR032711">
    <property type="entry name" value="SoxY"/>
</dbReference>
<dbReference type="InterPro" id="IPR014756">
    <property type="entry name" value="Ig_E-set"/>
</dbReference>
<dbReference type="OrthoDB" id="8538315at2"/>
<dbReference type="Proteomes" id="UP000018542">
    <property type="component" value="Chromosome"/>
</dbReference>
<keyword evidence="5" id="KW-1185">Reference proteome</keyword>
<protein>
    <submittedName>
        <fullName evidence="4">Sulfur oxidation protein SoxZ</fullName>
    </submittedName>
</protein>
<dbReference type="InterPro" id="IPR038162">
    <property type="entry name" value="SoxY_sf"/>
</dbReference>
<dbReference type="HOGENOM" id="CLU_088210_0_0_5"/>
<organism evidence="4 5">
    <name type="scientific">Hyphomicrobium nitrativorans NL23</name>
    <dbReference type="NCBI Taxonomy" id="1029756"/>
    <lineage>
        <taxon>Bacteria</taxon>
        <taxon>Pseudomonadati</taxon>
        <taxon>Pseudomonadota</taxon>
        <taxon>Alphaproteobacteria</taxon>
        <taxon>Hyphomicrobiales</taxon>
        <taxon>Hyphomicrobiaceae</taxon>
        <taxon>Hyphomicrobium</taxon>
    </lineage>
</organism>
<evidence type="ECO:0000256" key="1">
    <source>
        <dbReference type="SAM" id="SignalP"/>
    </source>
</evidence>